<evidence type="ECO:0000259" key="6">
    <source>
        <dbReference type="Pfam" id="PF22590"/>
    </source>
</evidence>
<keyword evidence="2" id="KW-0378">Hydrolase</keyword>
<keyword evidence="4" id="KW-0067">ATP-binding</keyword>
<comment type="caution">
    <text evidence="7">The sequence shown here is derived from an EMBL/GenBank/DDBJ whole genome shotgun (WGS) entry which is preliminary data.</text>
</comment>
<sequence length="313" mass="35382">MQDRQVLESKILEIFGRKSGNTNRAGKILIATQVVEQSLDLDFDEMITDLSPIDLIIQRAGRLKRHIRDKFGNLMFGGDDERGVPVLHIYGPSAKGDISSQWYSDFFPGGAFVYNDPGILWRTAIVLEEERALVVPEKSRYLIESVYGQNGETLPESLKEASGLALKKSVHNQAVAEFNVFPLFDGFIKPSDTHPWPDSSAPTRLTDDVATYRLCVYENNWLLPLAEDEHFPWQMSEVKYRKVTINYDTAIITLITKTEKTLFDSGRGSVLLPLEKLPIGDSQRKIYRSIGSTNDGKVFFYDCELGLSLRNPE</sequence>
<keyword evidence="5" id="KW-0051">Antiviral defense</keyword>
<accession>A0A645EBG6</accession>
<keyword evidence="3" id="KW-0347">Helicase</keyword>
<proteinExistence type="predicted"/>
<dbReference type="AlphaFoldDB" id="A0A645EBG6"/>
<protein>
    <recommendedName>
        <fullName evidence="6">CRISPR-associated nuclease/helicase Cas3 domain-containing protein</fullName>
    </recommendedName>
</protein>
<dbReference type="InterPro" id="IPR054712">
    <property type="entry name" value="Cas3-like_dom"/>
</dbReference>
<feature type="domain" description="CRISPR-associated nuclease/helicase Cas3" evidence="6">
    <location>
        <begin position="2"/>
        <end position="67"/>
    </location>
</feature>
<evidence type="ECO:0000256" key="5">
    <source>
        <dbReference type="ARBA" id="ARBA00023118"/>
    </source>
</evidence>
<reference evidence="7" key="1">
    <citation type="submission" date="2019-08" db="EMBL/GenBank/DDBJ databases">
        <authorList>
            <person name="Kucharzyk K."/>
            <person name="Murdoch R.W."/>
            <person name="Higgins S."/>
            <person name="Loffler F."/>
        </authorList>
    </citation>
    <scope>NUCLEOTIDE SEQUENCE</scope>
</reference>
<dbReference type="Pfam" id="PF22590">
    <property type="entry name" value="Cas3-like_C_2"/>
    <property type="match status" value="1"/>
</dbReference>
<dbReference type="GO" id="GO:0051607">
    <property type="term" value="P:defense response to virus"/>
    <property type="evidence" value="ECO:0007669"/>
    <property type="project" value="UniProtKB-KW"/>
</dbReference>
<gene>
    <name evidence="7" type="ORF">SDC9_146371</name>
</gene>
<evidence type="ECO:0000256" key="4">
    <source>
        <dbReference type="ARBA" id="ARBA00022840"/>
    </source>
</evidence>
<dbReference type="EMBL" id="VSSQ01045285">
    <property type="protein sequence ID" value="MPM99180.1"/>
    <property type="molecule type" value="Genomic_DNA"/>
</dbReference>
<evidence type="ECO:0000313" key="7">
    <source>
        <dbReference type="EMBL" id="MPM99180.1"/>
    </source>
</evidence>
<evidence type="ECO:0000256" key="3">
    <source>
        <dbReference type="ARBA" id="ARBA00022806"/>
    </source>
</evidence>
<keyword evidence="1" id="KW-0547">Nucleotide-binding</keyword>
<name>A0A645EBG6_9ZZZZ</name>
<dbReference type="GO" id="GO:0005524">
    <property type="term" value="F:ATP binding"/>
    <property type="evidence" value="ECO:0007669"/>
    <property type="project" value="UniProtKB-KW"/>
</dbReference>
<dbReference type="GO" id="GO:0004386">
    <property type="term" value="F:helicase activity"/>
    <property type="evidence" value="ECO:0007669"/>
    <property type="project" value="UniProtKB-KW"/>
</dbReference>
<organism evidence="7">
    <name type="scientific">bioreactor metagenome</name>
    <dbReference type="NCBI Taxonomy" id="1076179"/>
    <lineage>
        <taxon>unclassified sequences</taxon>
        <taxon>metagenomes</taxon>
        <taxon>ecological metagenomes</taxon>
    </lineage>
</organism>
<evidence type="ECO:0000256" key="2">
    <source>
        <dbReference type="ARBA" id="ARBA00022801"/>
    </source>
</evidence>
<dbReference type="GO" id="GO:0016787">
    <property type="term" value="F:hydrolase activity"/>
    <property type="evidence" value="ECO:0007669"/>
    <property type="project" value="UniProtKB-KW"/>
</dbReference>
<evidence type="ECO:0000256" key="1">
    <source>
        <dbReference type="ARBA" id="ARBA00022741"/>
    </source>
</evidence>